<dbReference type="Proteomes" id="UP000198374">
    <property type="component" value="Unassembled WGS sequence"/>
</dbReference>
<dbReference type="RefSeq" id="WP_089109837.1">
    <property type="nucleotide sequence ID" value="NZ_BCMF01000010.1"/>
</dbReference>
<sequence length="184" mass="20863">MARAFINQPVKIDQRKQRSHARLFNAIVAKYQAGTDFKQIEIKEFCKSAGVSRATFYRHYQNIADVIVVHFLIVISDFEKQIDALQQPNFENSSQVVVSEIENNLELIKLVSWSGTQKKVQSVLSGTAQQILILRDYPIAKRQFVSEFLGGAILNFAQQIAEAPEPISQAEALDLYRLLIPNNL</sequence>
<proteinExistence type="predicted"/>
<accession>A0A1Z5IF38</accession>
<gene>
    <name evidence="1" type="primary">tetR_13</name>
    <name evidence="1" type="ORF">IWT30_02041</name>
</gene>
<name>A0A1Z5IF38_9LACO</name>
<dbReference type="InterPro" id="IPR009057">
    <property type="entry name" value="Homeodomain-like_sf"/>
</dbReference>
<comment type="caution">
    <text evidence="1">The sequence shown here is derived from an EMBL/GenBank/DDBJ whole genome shotgun (WGS) entry which is preliminary data.</text>
</comment>
<evidence type="ECO:0000313" key="2">
    <source>
        <dbReference type="Proteomes" id="UP000198374"/>
    </source>
</evidence>
<reference evidence="1 2" key="1">
    <citation type="submission" date="2015-11" db="EMBL/GenBank/DDBJ databases">
        <title>Draft genome sequences of new species of the genus Lactobacillus isolated from orchardgrass silage.</title>
        <authorList>
            <person name="Tohno M."/>
            <person name="Tanizawa Y."/>
            <person name="Arita M."/>
        </authorList>
    </citation>
    <scope>NUCLEOTIDE SEQUENCE [LARGE SCALE GENOMIC DNA]</scope>
    <source>
        <strain evidence="1 2">IWT30</strain>
    </source>
</reference>
<organism evidence="1 2">
    <name type="scientific">Secundilactobacillus mixtipabuli</name>
    <dbReference type="NCBI Taxonomy" id="1435342"/>
    <lineage>
        <taxon>Bacteria</taxon>
        <taxon>Bacillati</taxon>
        <taxon>Bacillota</taxon>
        <taxon>Bacilli</taxon>
        <taxon>Lactobacillales</taxon>
        <taxon>Lactobacillaceae</taxon>
        <taxon>Secundilactobacillus</taxon>
    </lineage>
</organism>
<keyword evidence="2" id="KW-1185">Reference proteome</keyword>
<evidence type="ECO:0000313" key="1">
    <source>
        <dbReference type="EMBL" id="GAX00061.1"/>
    </source>
</evidence>
<dbReference type="SUPFAM" id="SSF46689">
    <property type="entry name" value="Homeodomain-like"/>
    <property type="match status" value="1"/>
</dbReference>
<dbReference type="EMBL" id="BCMF01000010">
    <property type="protein sequence ID" value="GAX00061.1"/>
    <property type="molecule type" value="Genomic_DNA"/>
</dbReference>
<dbReference type="Gene3D" id="1.10.357.10">
    <property type="entry name" value="Tetracycline Repressor, domain 2"/>
    <property type="match status" value="1"/>
</dbReference>
<protein>
    <submittedName>
        <fullName evidence="1">TetR family transcriptional regulator</fullName>
    </submittedName>
</protein>
<dbReference type="AlphaFoldDB" id="A0A1Z5IF38"/>
<dbReference type="OrthoDB" id="9810250at2"/>